<dbReference type="SUPFAM" id="SSF53448">
    <property type="entry name" value="Nucleotide-diphospho-sugar transferases"/>
    <property type="match status" value="1"/>
</dbReference>
<keyword evidence="1" id="KW-0808">Transferase</keyword>
<evidence type="ECO:0000313" key="2">
    <source>
        <dbReference type="Proteomes" id="UP000215214"/>
    </source>
</evidence>
<dbReference type="InterPro" id="IPR050793">
    <property type="entry name" value="CMP-NeuNAc_synthase"/>
</dbReference>
<organism evidence="1 2">
    <name type="scientific">Tenacibaculum jejuense</name>
    <dbReference type="NCBI Taxonomy" id="584609"/>
    <lineage>
        <taxon>Bacteria</taxon>
        <taxon>Pseudomonadati</taxon>
        <taxon>Bacteroidota</taxon>
        <taxon>Flavobacteriia</taxon>
        <taxon>Flavobacteriales</taxon>
        <taxon>Flavobacteriaceae</taxon>
        <taxon>Tenacibaculum</taxon>
    </lineage>
</organism>
<dbReference type="OrthoDB" id="9805604at2"/>
<dbReference type="Gene3D" id="3.90.550.10">
    <property type="entry name" value="Spore Coat Polysaccharide Biosynthesis Protein SpsA, Chain A"/>
    <property type="match status" value="1"/>
</dbReference>
<dbReference type="AlphaFoldDB" id="A0A238U7A8"/>
<accession>A0A238U7A8</accession>
<dbReference type="Pfam" id="PF02348">
    <property type="entry name" value="CTP_transf_3"/>
    <property type="match status" value="1"/>
</dbReference>
<reference evidence="1 2" key="1">
    <citation type="submission" date="2017-07" db="EMBL/GenBank/DDBJ databases">
        <authorList>
            <person name="Sun Z.S."/>
            <person name="Albrecht U."/>
            <person name="Echele G."/>
            <person name="Lee C.C."/>
        </authorList>
    </citation>
    <scope>NUCLEOTIDE SEQUENCE [LARGE SCALE GENOMIC DNA]</scope>
    <source>
        <strain evidence="2">type strain: KCTC 22618</strain>
    </source>
</reference>
<gene>
    <name evidence="1" type="ORF">TJEJU_1147</name>
</gene>
<dbReference type="KEGG" id="tje:TJEJU_1147"/>
<sequence length="242" mass="28036">MDVLITVCARGGSKGVPGKNIKELAGKPLINYTIDVAKKLIKRRSEDIIDIVLSTDSEEIRKVVRNTEGEGVFLDYKRPQELATDESGKLDVIIDVKKYMEENRNKKYDYILDLDVSSPLRTIEDVEYAFQELISDKEAYNIFSVNTAHKNPYFNMVEKYGKYYNLCKKGNFLTRQSATEVYEMNASFYIYRDSFFNEGNNSAITEKSLIYKMDHMCFDIDSPIDFEFMEYLITNNKLSINI</sequence>
<dbReference type="InterPro" id="IPR003329">
    <property type="entry name" value="Cytidylyl_trans"/>
</dbReference>
<protein>
    <submittedName>
        <fullName evidence="1">Cytidylyltransferase</fullName>
        <ecNumber evidence="1">2.7.7.-</ecNumber>
    </submittedName>
</protein>
<dbReference type="PANTHER" id="PTHR21485">
    <property type="entry name" value="HAD SUPERFAMILY MEMBERS CMAS AND KDSC"/>
    <property type="match status" value="1"/>
</dbReference>
<dbReference type="InterPro" id="IPR029044">
    <property type="entry name" value="Nucleotide-diphossugar_trans"/>
</dbReference>
<dbReference type="EC" id="2.7.7.-" evidence="1"/>
<dbReference type="PANTHER" id="PTHR21485:SF6">
    <property type="entry name" value="N-ACYLNEURAMINATE CYTIDYLYLTRANSFERASE-RELATED"/>
    <property type="match status" value="1"/>
</dbReference>
<dbReference type="GO" id="GO:0008781">
    <property type="term" value="F:N-acylneuraminate cytidylyltransferase activity"/>
    <property type="evidence" value="ECO:0007669"/>
    <property type="project" value="TreeGrafter"/>
</dbReference>
<dbReference type="EMBL" id="LT899436">
    <property type="protein sequence ID" value="SNR14896.1"/>
    <property type="molecule type" value="Genomic_DNA"/>
</dbReference>
<keyword evidence="1" id="KW-0548">Nucleotidyltransferase</keyword>
<proteinExistence type="predicted"/>
<evidence type="ECO:0000313" key="1">
    <source>
        <dbReference type="EMBL" id="SNR14896.1"/>
    </source>
</evidence>
<dbReference type="RefSeq" id="WP_095070185.1">
    <property type="nucleotide sequence ID" value="NZ_LT899436.1"/>
</dbReference>
<dbReference type="Proteomes" id="UP000215214">
    <property type="component" value="Chromosome TJEJU"/>
</dbReference>
<name>A0A238U7A8_9FLAO</name>
<dbReference type="CDD" id="cd02513">
    <property type="entry name" value="CMP-NeuAc_Synthase"/>
    <property type="match status" value="1"/>
</dbReference>
<keyword evidence="2" id="KW-1185">Reference proteome</keyword>